<dbReference type="InterPro" id="IPR003864">
    <property type="entry name" value="CSC1/OSCA1-like_7TM"/>
</dbReference>
<dbReference type="InterPro" id="IPR045122">
    <property type="entry name" value="Csc1-like"/>
</dbReference>
<feature type="domain" description="CSC1/OSCA1-like 7TM region" evidence="9">
    <location>
        <begin position="372"/>
        <end position="644"/>
    </location>
</feature>
<organism evidence="12 13">
    <name type="scientific">Zostera marina</name>
    <name type="common">Eelgrass</name>
    <dbReference type="NCBI Taxonomy" id="29655"/>
    <lineage>
        <taxon>Eukaryota</taxon>
        <taxon>Viridiplantae</taxon>
        <taxon>Streptophyta</taxon>
        <taxon>Embryophyta</taxon>
        <taxon>Tracheophyta</taxon>
        <taxon>Spermatophyta</taxon>
        <taxon>Magnoliopsida</taxon>
        <taxon>Liliopsida</taxon>
        <taxon>Zosteraceae</taxon>
        <taxon>Zostera</taxon>
    </lineage>
</organism>
<comment type="caution">
    <text evidence="12">The sequence shown here is derived from an EMBL/GenBank/DDBJ whole genome shotgun (WGS) entry which is preliminary data.</text>
</comment>
<dbReference type="Pfam" id="PF13967">
    <property type="entry name" value="RSN1_TM"/>
    <property type="match status" value="1"/>
</dbReference>
<evidence type="ECO:0000313" key="13">
    <source>
        <dbReference type="Proteomes" id="UP000036987"/>
    </source>
</evidence>
<evidence type="ECO:0000256" key="6">
    <source>
        <dbReference type="ARBA" id="ARBA00023136"/>
    </source>
</evidence>
<keyword evidence="4 8" id="KW-0812">Transmembrane</keyword>
<feature type="transmembrane region" description="Helical" evidence="8">
    <location>
        <begin position="374"/>
        <end position="398"/>
    </location>
</feature>
<dbReference type="EMBL" id="LFYR01002227">
    <property type="protein sequence ID" value="KMZ56156.1"/>
    <property type="molecule type" value="Genomic_DNA"/>
</dbReference>
<dbReference type="OrthoDB" id="1689567at2759"/>
<feature type="transmembrane region" description="Helical" evidence="8">
    <location>
        <begin position="101"/>
        <end position="125"/>
    </location>
</feature>
<evidence type="ECO:0000259" key="11">
    <source>
        <dbReference type="Pfam" id="PF14703"/>
    </source>
</evidence>
<dbReference type="InterPro" id="IPR032880">
    <property type="entry name" value="CSC1/OSCA1-like_N"/>
</dbReference>
<reference evidence="13" key="1">
    <citation type="journal article" date="2016" name="Nature">
        <title>The genome of the seagrass Zostera marina reveals angiosperm adaptation to the sea.</title>
        <authorList>
            <person name="Olsen J.L."/>
            <person name="Rouze P."/>
            <person name="Verhelst B."/>
            <person name="Lin Y.-C."/>
            <person name="Bayer T."/>
            <person name="Collen J."/>
            <person name="Dattolo E."/>
            <person name="De Paoli E."/>
            <person name="Dittami S."/>
            <person name="Maumus F."/>
            <person name="Michel G."/>
            <person name="Kersting A."/>
            <person name="Lauritano C."/>
            <person name="Lohaus R."/>
            <person name="Toepel M."/>
            <person name="Tonon T."/>
            <person name="Vanneste K."/>
            <person name="Amirebrahimi M."/>
            <person name="Brakel J."/>
            <person name="Bostroem C."/>
            <person name="Chovatia M."/>
            <person name="Grimwood J."/>
            <person name="Jenkins J.W."/>
            <person name="Jueterbock A."/>
            <person name="Mraz A."/>
            <person name="Stam W.T."/>
            <person name="Tice H."/>
            <person name="Bornberg-Bauer E."/>
            <person name="Green P.J."/>
            <person name="Pearson G.A."/>
            <person name="Procaccini G."/>
            <person name="Duarte C.M."/>
            <person name="Schmutz J."/>
            <person name="Reusch T.B.H."/>
            <person name="Van de Peer Y."/>
        </authorList>
    </citation>
    <scope>NUCLEOTIDE SEQUENCE [LARGE SCALE GENOMIC DNA]</scope>
    <source>
        <strain evidence="13">cv. Finnish</strain>
    </source>
</reference>
<dbReference type="GO" id="GO:0005886">
    <property type="term" value="C:plasma membrane"/>
    <property type="evidence" value="ECO:0000318"/>
    <property type="project" value="GO_Central"/>
</dbReference>
<evidence type="ECO:0000259" key="10">
    <source>
        <dbReference type="Pfam" id="PF13967"/>
    </source>
</evidence>
<feature type="domain" description="CSC1/OSCA1-like cytosolic" evidence="11">
    <location>
        <begin position="199"/>
        <end position="361"/>
    </location>
</feature>
<feature type="transmembrane region" description="Helical" evidence="8">
    <location>
        <begin position="6"/>
        <end position="28"/>
    </location>
</feature>
<feature type="transmembrane region" description="Helical" evidence="8">
    <location>
        <begin position="157"/>
        <end position="176"/>
    </location>
</feature>
<dbReference type="Proteomes" id="UP000036987">
    <property type="component" value="Unassembled WGS sequence"/>
</dbReference>
<dbReference type="Pfam" id="PF14703">
    <property type="entry name" value="PHM7_cyt"/>
    <property type="match status" value="1"/>
</dbReference>
<feature type="transmembrane region" description="Helical" evidence="8">
    <location>
        <begin position="573"/>
        <end position="603"/>
    </location>
</feature>
<comment type="similarity">
    <text evidence="2">Belongs to the CSC1 (TC 1.A.17) family.</text>
</comment>
<evidence type="ECO:0000313" key="12">
    <source>
        <dbReference type="EMBL" id="KMZ56156.1"/>
    </source>
</evidence>
<dbReference type="GO" id="GO:0005227">
    <property type="term" value="F:calcium-activated cation channel activity"/>
    <property type="evidence" value="ECO:0000318"/>
    <property type="project" value="GO_Central"/>
</dbReference>
<proteinExistence type="inferred from homology"/>
<dbReference type="PANTHER" id="PTHR13018:SF5">
    <property type="entry name" value="RE44586P"/>
    <property type="match status" value="1"/>
</dbReference>
<dbReference type="PANTHER" id="PTHR13018">
    <property type="entry name" value="PROBABLE MEMBRANE PROTEIN DUF221-RELATED"/>
    <property type="match status" value="1"/>
</dbReference>
<feature type="domain" description="CSC1/OSCA1-like N-terminal transmembrane" evidence="10">
    <location>
        <begin position="7"/>
        <end position="178"/>
    </location>
</feature>
<sequence length="756" mass="87120">MATIKDIGVAAGINILTAIGFLVAFAVLRLQPFNDRVYFPKWYIKGIRSSASSTTGAVRRVVNLDYRAYIKILNWMPAALQMPELELIEHAGLDSVVYLRIYLVGLKIFVPLAFFAFAILVPINWTGNNLNSNNNEVSYSDIDKLSISNIQPGSSRFWAHLLMAYAFSFWTFYVLYMEYANVTCMRLHFLVTQKRRPDQYTVLVRNIPFDPDESVSEFVEHFFLVNHPDHYLTHQIVYNANKLAKLVEEKKTKGNWLVYYEGKYERKPSKRPKNKIGFWGLWGKKVDSIDYYTSEIERLTKEEAEERERVKKDPKAIVPAAFVSFRTRWAAAICAQTQQTRNPTLWLTDWASEPRDVYWQNLSIPFFKLTFRRLIVAVSFFFLTFFFMFPILFVQSLANIESIEKKASFLMPIIEIPVIKSIIQGLLPGIALKIFLIVLPTILMLMSKFEGLVSLSTLDRRSASKYHIFLLINVFLGSIITGTAFDQLSEFANQSASKIPEMIGNTIPMKATFFITFIMVDGWAGVAGEILRLVPLVMYHLKNSFLVKTEKDREEAMDPGSIEFNVCEPKLQLYFLLGLVYATVTPFLLPFIIVFFVFAYVVYRHQIINVYNSKYESSAAFWPDVHQRIIVAIIISQILLMGLMSTKKATQSTPLLLFLPVLTIYFNIFCKGRFESAFTKYPLQEATMKDTLEKAREPNLNMKEYLSRAYIHPVFKDKEDENDQEEEFGKVLVPTKRVSRLNTPVTSINYSTEIIP</sequence>
<protein>
    <submittedName>
        <fullName evidence="12">Hyperosmolality-induced [Ca2+]i increase 1 (Osca1)</fullName>
    </submittedName>
</protein>
<keyword evidence="5 8" id="KW-1133">Transmembrane helix</keyword>
<evidence type="ECO:0000256" key="3">
    <source>
        <dbReference type="ARBA" id="ARBA00022448"/>
    </source>
</evidence>
<keyword evidence="7" id="KW-0406">Ion transport</keyword>
<evidence type="ECO:0000256" key="2">
    <source>
        <dbReference type="ARBA" id="ARBA00007779"/>
    </source>
</evidence>
<gene>
    <name evidence="12" type="ORF">ZOSMA_99G00870</name>
</gene>
<dbReference type="AlphaFoldDB" id="A0A0K9NHC5"/>
<feature type="transmembrane region" description="Helical" evidence="8">
    <location>
        <begin position="655"/>
        <end position="674"/>
    </location>
</feature>
<dbReference type="OMA" id="QKWFFAF"/>
<evidence type="ECO:0000256" key="4">
    <source>
        <dbReference type="ARBA" id="ARBA00022692"/>
    </source>
</evidence>
<evidence type="ECO:0000259" key="9">
    <source>
        <dbReference type="Pfam" id="PF02714"/>
    </source>
</evidence>
<feature type="transmembrane region" description="Helical" evidence="8">
    <location>
        <begin position="466"/>
        <end position="485"/>
    </location>
</feature>
<accession>A0A0K9NHC5</accession>
<dbReference type="InterPro" id="IPR027815">
    <property type="entry name" value="CSC1/OSCA1-like_cyt"/>
</dbReference>
<keyword evidence="13" id="KW-1185">Reference proteome</keyword>
<feature type="transmembrane region" description="Helical" evidence="8">
    <location>
        <begin position="511"/>
        <end position="534"/>
    </location>
</feature>
<keyword evidence="3" id="KW-0813">Transport</keyword>
<name>A0A0K9NHC5_ZOSMR</name>
<comment type="subcellular location">
    <subcellularLocation>
        <location evidence="1">Membrane</location>
        <topology evidence="1">Multi-pass membrane protein</topology>
    </subcellularLocation>
</comment>
<dbReference type="Pfam" id="PF02714">
    <property type="entry name" value="RSN1_7TM"/>
    <property type="match status" value="1"/>
</dbReference>
<keyword evidence="7" id="KW-0407">Ion channel</keyword>
<evidence type="ECO:0000256" key="5">
    <source>
        <dbReference type="ARBA" id="ARBA00022989"/>
    </source>
</evidence>
<evidence type="ECO:0000256" key="7">
    <source>
        <dbReference type="ARBA" id="ARBA00023303"/>
    </source>
</evidence>
<feature type="transmembrane region" description="Helical" evidence="8">
    <location>
        <begin position="625"/>
        <end position="643"/>
    </location>
</feature>
<evidence type="ECO:0000256" key="1">
    <source>
        <dbReference type="ARBA" id="ARBA00004141"/>
    </source>
</evidence>
<feature type="transmembrane region" description="Helical" evidence="8">
    <location>
        <begin position="418"/>
        <end position="445"/>
    </location>
</feature>
<evidence type="ECO:0000256" key="8">
    <source>
        <dbReference type="SAM" id="Phobius"/>
    </source>
</evidence>
<keyword evidence="6 8" id="KW-0472">Membrane</keyword>